<keyword evidence="1" id="KW-0472">Membrane</keyword>
<evidence type="ECO:0000256" key="1">
    <source>
        <dbReference type="SAM" id="Phobius"/>
    </source>
</evidence>
<dbReference type="Proteomes" id="UP000180175">
    <property type="component" value="Chromosome"/>
</dbReference>
<dbReference type="EMBL" id="CP063356">
    <property type="protein sequence ID" value="QOY33985.1"/>
    <property type="molecule type" value="Genomic_DNA"/>
</dbReference>
<name>A0A1S2MGM7_9BACI</name>
<evidence type="ECO:0000313" key="4">
    <source>
        <dbReference type="Proteomes" id="UP000180175"/>
    </source>
</evidence>
<dbReference type="KEGG" id="aia:AWH56_014665"/>
<keyword evidence="4" id="KW-1185">Reference proteome</keyword>
<sequence>MTFLIFEYLFLTMIFLTLYFVGFRQNRKKGIIPVKDLRHLCTTDDEKRLYDGLINHGVYATPSVKLGACSIPIALEQFNVAIFLYPKRRSAILSRLIIKQKELYLRSTGWKVFKFSDDAIKNNLEFVVQVVMNNTKIKKI</sequence>
<feature type="transmembrane region" description="Helical" evidence="1">
    <location>
        <begin position="6"/>
        <end position="23"/>
    </location>
</feature>
<evidence type="ECO:0000313" key="2">
    <source>
        <dbReference type="EMBL" id="OIJ23067.1"/>
    </source>
</evidence>
<reference evidence="3 4" key="3">
    <citation type="journal article" date="2019" name="Int. J. Syst. Evol. Microbiol.">
        <title>Anaerobacillus isosaccharinicus sp. nov., an alkaliphilic bacterium which degrades isosaccharinic acid.</title>
        <authorList>
            <person name="Bassil N.M."/>
            <person name="Lloyd J.R."/>
        </authorList>
    </citation>
    <scope>NUCLEOTIDE SEQUENCE [LARGE SCALE GENOMIC DNA]</scope>
    <source>
        <strain evidence="3 4">NB2006</strain>
    </source>
</reference>
<dbReference type="RefSeq" id="WP_071315729.1">
    <property type="nucleotide sequence ID" value="NZ_CP063356.2"/>
</dbReference>
<keyword evidence="1" id="KW-1133">Transmembrane helix</keyword>
<reference evidence="2 4" key="1">
    <citation type="submission" date="2016-10" db="EMBL/GenBank/DDBJ databases">
        <title>Draft genome sequences of four alkaliphilic bacteria belonging to the Anaerobacillus genus.</title>
        <authorList>
            <person name="Bassil N.M."/>
            <person name="Lloyd J.R."/>
        </authorList>
    </citation>
    <scope>NUCLEOTIDE SEQUENCE [LARGE SCALE GENOMIC DNA]</scope>
    <source>
        <strain evidence="2 4">NB2006</strain>
    </source>
</reference>
<gene>
    <name evidence="3" type="ORF">AWH56_014665</name>
    <name evidence="2" type="ORF">AWH56_02745</name>
</gene>
<keyword evidence="1" id="KW-0812">Transmembrane</keyword>
<dbReference type="EMBL" id="LQXD01000005">
    <property type="protein sequence ID" value="OIJ23067.1"/>
    <property type="molecule type" value="Genomic_DNA"/>
</dbReference>
<evidence type="ECO:0000313" key="3">
    <source>
        <dbReference type="EMBL" id="QOY33985.1"/>
    </source>
</evidence>
<organism evidence="2 4">
    <name type="scientific">Anaerobacillus isosaccharinicus</name>
    <dbReference type="NCBI Taxonomy" id="1532552"/>
    <lineage>
        <taxon>Bacteria</taxon>
        <taxon>Bacillati</taxon>
        <taxon>Bacillota</taxon>
        <taxon>Bacilli</taxon>
        <taxon>Bacillales</taxon>
        <taxon>Bacillaceae</taxon>
        <taxon>Anaerobacillus</taxon>
    </lineage>
</organism>
<dbReference type="AlphaFoldDB" id="A0A1S2MGM7"/>
<dbReference type="OrthoDB" id="2878879at2"/>
<proteinExistence type="predicted"/>
<accession>A0A1S2MGM7</accession>
<evidence type="ECO:0008006" key="5">
    <source>
        <dbReference type="Google" id="ProtNLM"/>
    </source>
</evidence>
<reference evidence="3" key="4">
    <citation type="submission" date="2020-10" db="EMBL/GenBank/DDBJ databases">
        <authorList>
            <person name="Bassil N.M."/>
            <person name="Lloyd J.R."/>
        </authorList>
    </citation>
    <scope>NUCLEOTIDE SEQUENCE</scope>
    <source>
        <strain evidence="3">NB2006</strain>
    </source>
</reference>
<reference evidence="3 4" key="2">
    <citation type="journal article" date="2017" name="Genome Announc.">
        <title>Draft Genome Sequences of Four Alkaliphilic Bacteria Belonging to the Anaerobacillus Genus.</title>
        <authorList>
            <person name="Bassil N.M."/>
            <person name="Lloyd J.R."/>
        </authorList>
    </citation>
    <scope>NUCLEOTIDE SEQUENCE [LARGE SCALE GENOMIC DNA]</scope>
    <source>
        <strain evidence="3 4">NB2006</strain>
    </source>
</reference>
<protein>
    <recommendedName>
        <fullName evidence="5">DUF559 domain-containing protein</fullName>
    </recommendedName>
</protein>